<dbReference type="InterPro" id="IPR051797">
    <property type="entry name" value="TrmB-like"/>
</dbReference>
<dbReference type="SUPFAM" id="SSF46785">
    <property type="entry name" value="Winged helix' DNA-binding domain"/>
    <property type="match status" value="1"/>
</dbReference>
<dbReference type="InterPro" id="IPR002831">
    <property type="entry name" value="Tscrpt_reg_TrmB_N"/>
</dbReference>
<reference evidence="3" key="1">
    <citation type="submission" date="2017-09" db="EMBL/GenBank/DDBJ databases">
        <title>Depth-based differentiation of microbial function through sediment-hosted aquifers and enrichment of novel symbionts in the deep terrestrial subsurface.</title>
        <authorList>
            <person name="Probst A.J."/>
            <person name="Ladd B."/>
            <person name="Jarett J.K."/>
            <person name="Geller-Mcgrath D.E."/>
            <person name="Sieber C.M.K."/>
            <person name="Emerson J.B."/>
            <person name="Anantharaman K."/>
            <person name="Thomas B.C."/>
            <person name="Malmstrom R."/>
            <person name="Stieglmeier M."/>
            <person name="Klingl A."/>
            <person name="Woyke T."/>
            <person name="Ryan C.M."/>
            <person name="Banfield J.F."/>
        </authorList>
    </citation>
    <scope>NUCLEOTIDE SEQUENCE [LARGE SCALE GENOMIC DNA]</scope>
</reference>
<proteinExistence type="predicted"/>
<dbReference type="Gene3D" id="1.10.10.10">
    <property type="entry name" value="Winged helix-like DNA-binding domain superfamily/Winged helix DNA-binding domain"/>
    <property type="match status" value="1"/>
</dbReference>
<evidence type="ECO:0000259" key="1">
    <source>
        <dbReference type="Pfam" id="PF01978"/>
    </source>
</evidence>
<dbReference type="InterPro" id="IPR036388">
    <property type="entry name" value="WH-like_DNA-bd_sf"/>
</dbReference>
<dbReference type="EMBL" id="PFNL01000036">
    <property type="protein sequence ID" value="PIZ47596.1"/>
    <property type="molecule type" value="Genomic_DNA"/>
</dbReference>
<dbReference type="InterPro" id="IPR036390">
    <property type="entry name" value="WH_DNA-bd_sf"/>
</dbReference>
<dbReference type="PANTHER" id="PTHR34293">
    <property type="entry name" value="HTH-TYPE TRANSCRIPTIONAL REGULATOR TRMBL2"/>
    <property type="match status" value="1"/>
</dbReference>
<protein>
    <recommendedName>
        <fullName evidence="1">Transcription regulator TrmB N-terminal domain-containing protein</fullName>
    </recommendedName>
</protein>
<evidence type="ECO:0000313" key="3">
    <source>
        <dbReference type="Proteomes" id="UP000228920"/>
    </source>
</evidence>
<dbReference type="Proteomes" id="UP000228920">
    <property type="component" value="Unassembled WGS sequence"/>
</dbReference>
<name>A0A2M7TL58_UNCKA</name>
<dbReference type="AlphaFoldDB" id="A0A2M7TL58"/>
<sequence>MYKDVLIKAGLKAGEAEIYDLLLQKGDASAQEINKNTPHKRGMVYKFLEDLHAKGLVVTYSKNKKTYFRAEHPYKLLELVEQDLQQKKIQQATLEATLPQLVSTFTAMQNMPGVRVFEGIEGIKEVYNDTLRDHPDEILGVLQTSEVEPEIYTWLTTIYAPLRAKENIFAKVITVSDSKLEKYIEKNEEEKRETRVIPKSKFPIAVEMNIYGSKVAFMNFKKGDKHIGIIINNKLIADSMRSIFDLAWERAGEY</sequence>
<dbReference type="Pfam" id="PF01978">
    <property type="entry name" value="TrmB"/>
    <property type="match status" value="1"/>
</dbReference>
<accession>A0A2M7TL58</accession>
<dbReference type="PANTHER" id="PTHR34293:SF1">
    <property type="entry name" value="HTH-TYPE TRANSCRIPTIONAL REGULATOR TRMBL2"/>
    <property type="match status" value="1"/>
</dbReference>
<comment type="caution">
    <text evidence="2">The sequence shown here is derived from an EMBL/GenBank/DDBJ whole genome shotgun (WGS) entry which is preliminary data.</text>
</comment>
<organism evidence="2 3">
    <name type="scientific">candidate division WWE3 bacterium CG_4_10_14_0_2_um_filter_41_14</name>
    <dbReference type="NCBI Taxonomy" id="1975072"/>
    <lineage>
        <taxon>Bacteria</taxon>
        <taxon>Katanobacteria</taxon>
    </lineage>
</organism>
<feature type="domain" description="Transcription regulator TrmB N-terminal" evidence="1">
    <location>
        <begin position="8"/>
        <end position="67"/>
    </location>
</feature>
<gene>
    <name evidence="2" type="ORF">COY32_01400</name>
</gene>
<evidence type="ECO:0000313" key="2">
    <source>
        <dbReference type="EMBL" id="PIZ47596.1"/>
    </source>
</evidence>